<dbReference type="InterPro" id="IPR012910">
    <property type="entry name" value="Plug_dom"/>
</dbReference>
<dbReference type="AlphaFoldDB" id="A0A0F5JPI8"/>
<dbReference type="InterPro" id="IPR036942">
    <property type="entry name" value="Beta-barrel_TonB_sf"/>
</dbReference>
<dbReference type="STRING" id="1203610.HMPREF1536_00674"/>
<evidence type="ECO:0000256" key="4">
    <source>
        <dbReference type="ARBA" id="ARBA00022692"/>
    </source>
</evidence>
<proteinExistence type="inferred from homology"/>
<dbReference type="GO" id="GO:0009279">
    <property type="term" value="C:cell outer membrane"/>
    <property type="evidence" value="ECO:0007669"/>
    <property type="project" value="UniProtKB-SubCell"/>
</dbReference>
<dbReference type="PROSITE" id="PS52016">
    <property type="entry name" value="TONB_DEPENDENT_REC_3"/>
    <property type="match status" value="1"/>
</dbReference>
<dbReference type="HOGENOM" id="CLU_004317_0_2_10"/>
<comment type="similarity">
    <text evidence="8 9">Belongs to the TonB-dependent receptor family.</text>
</comment>
<sequence length="927" mass="102094">MAELFHSYLKVAIFSTGLLFITSWEGRGQVARLLPDSIKTVVPDTVKMDEEISVGYATGNQRTISGSVDKVSEKRMNKGFVSNPLNALSGQSAGVSISPGTNRAAALTSVRVRGTTSLTGGNDPLVIIDGVSSDLSTLSSIYPADIESFTILKDASETAQYGSRGASGVIEVATKKGKGGAFSISYDGSFGVEAVYKNMKMLSGDDFRAVANERNIDILDLGYNTNFPDEITRVGIVQNHHIALGGGSETSNYRASLGVVDRDGVVRTNDMQNFTVKLDISQKAFSDRLKIDMGVFGSLQKNRYLNDIQKTFYSAAAFNPTFPNHRDEQTGSWNGVTNASQITNPLAWLEVKDDDSNAHFNTHLKFTVRLSKQLKFSAFGSYTYNVIDNSQYLPTTVWAHGQAYKGERKMEDLLGNLMLSYSNDWGKHHLDALGLAEAQKNILTGFYTTVTNFSSDKFGYNNLQAGAVRLWEGTNSYYEDPRLSSFLGRVNYVYAGRYVATVNARADASSKVGKNNKWGFFPSVSAAWVVSEEDFMKQFTFMNNLKVRAGYGLSGNQDAIDSYNSLQLVKPNGVVSSGGTPTVTMGVIRNANPDLKWEVKRTVNAGIDVGFLRNRLLFTFDYYNSKTSDMLYLYDVSVPPFAYNKLLANLGSMRNSGVELGFGVTPLQTKDMELSVNVNVTFQQNKLLSLSGMYKGELMSAPEYTSISDLNGAGFHGGYNHIVYQVVGQPLGVFYLPHCTGLTQQEDGSYKYEIADLNGGGVNIEDGEDRYIAGQATPKTMLGSNISFRYKHFDVSLQINGAFGHKIYNGTSLTYMNMGSFPDYNVMQGAPGQNIKDQTATDYWLEKGDYINFDYLTVGWNVPLGKWKKYVRSLRLSCSVNNLATITGYSGLTPMINSYIVNNTLGIDDKRNYPVYRSYTVGLSFQF</sequence>
<feature type="domain" description="TonB-dependent receptor-like beta-barrel" evidence="10">
    <location>
        <begin position="323"/>
        <end position="883"/>
    </location>
</feature>
<dbReference type="Gene3D" id="2.170.130.10">
    <property type="entry name" value="TonB-dependent receptor, plug domain"/>
    <property type="match status" value="1"/>
</dbReference>
<evidence type="ECO:0000313" key="13">
    <source>
        <dbReference type="Proteomes" id="UP000033035"/>
    </source>
</evidence>
<evidence type="ECO:0000259" key="10">
    <source>
        <dbReference type="Pfam" id="PF00593"/>
    </source>
</evidence>
<evidence type="ECO:0000313" key="12">
    <source>
        <dbReference type="EMBL" id="KKB59693.1"/>
    </source>
</evidence>
<dbReference type="NCBIfam" id="TIGR04057">
    <property type="entry name" value="SusC_RagA_signa"/>
    <property type="match status" value="1"/>
</dbReference>
<evidence type="ECO:0000256" key="7">
    <source>
        <dbReference type="ARBA" id="ARBA00023237"/>
    </source>
</evidence>
<accession>A0A0F5JPI8</accession>
<dbReference type="NCBIfam" id="TIGR04056">
    <property type="entry name" value="OMP_RagA_SusC"/>
    <property type="match status" value="1"/>
</dbReference>
<dbReference type="Proteomes" id="UP000033035">
    <property type="component" value="Unassembled WGS sequence"/>
</dbReference>
<comment type="caution">
    <text evidence="12">The sequence shown here is derived from an EMBL/GenBank/DDBJ whole genome shotgun (WGS) entry which is preliminary data.</text>
</comment>
<dbReference type="Pfam" id="PF07715">
    <property type="entry name" value="Plug"/>
    <property type="match status" value="1"/>
</dbReference>
<feature type="domain" description="TonB-dependent receptor plug" evidence="11">
    <location>
        <begin position="61"/>
        <end position="169"/>
    </location>
</feature>
<comment type="subcellular location">
    <subcellularLocation>
        <location evidence="1 8">Cell outer membrane</location>
        <topology evidence="1 8">Multi-pass membrane protein</topology>
    </subcellularLocation>
</comment>
<evidence type="ECO:0000256" key="6">
    <source>
        <dbReference type="ARBA" id="ARBA00023136"/>
    </source>
</evidence>
<protein>
    <submittedName>
        <fullName evidence="12">SusC/RagA family TonB-linked outer membrane protein</fullName>
    </submittedName>
</protein>
<dbReference type="InterPro" id="IPR023997">
    <property type="entry name" value="TonB-dep_OMP_SusC/RagA_CS"/>
</dbReference>
<dbReference type="InterPro" id="IPR037066">
    <property type="entry name" value="Plug_dom_sf"/>
</dbReference>
<evidence type="ECO:0000256" key="9">
    <source>
        <dbReference type="RuleBase" id="RU003357"/>
    </source>
</evidence>
<name>A0A0F5JPI8_9BACT</name>
<organism evidence="12 13">
    <name type="scientific">Parabacteroides gordonii MS-1 = DSM 23371</name>
    <dbReference type="NCBI Taxonomy" id="1203610"/>
    <lineage>
        <taxon>Bacteria</taxon>
        <taxon>Pseudomonadati</taxon>
        <taxon>Bacteroidota</taxon>
        <taxon>Bacteroidia</taxon>
        <taxon>Bacteroidales</taxon>
        <taxon>Tannerellaceae</taxon>
        <taxon>Parabacteroides</taxon>
    </lineage>
</organism>
<evidence type="ECO:0000256" key="8">
    <source>
        <dbReference type="PROSITE-ProRule" id="PRU01360"/>
    </source>
</evidence>
<keyword evidence="2 8" id="KW-0813">Transport</keyword>
<dbReference type="SUPFAM" id="SSF56935">
    <property type="entry name" value="Porins"/>
    <property type="match status" value="1"/>
</dbReference>
<evidence type="ECO:0000259" key="11">
    <source>
        <dbReference type="Pfam" id="PF07715"/>
    </source>
</evidence>
<keyword evidence="3 8" id="KW-1134">Transmembrane beta strand</keyword>
<dbReference type="PATRIC" id="fig|1203610.3.peg.696"/>
<keyword evidence="13" id="KW-1185">Reference proteome</keyword>
<evidence type="ECO:0000256" key="3">
    <source>
        <dbReference type="ARBA" id="ARBA00022452"/>
    </source>
</evidence>
<dbReference type="InterPro" id="IPR023996">
    <property type="entry name" value="TonB-dep_OMP_SusC/RagA"/>
</dbReference>
<keyword evidence="4 8" id="KW-0812">Transmembrane</keyword>
<dbReference type="InterPro" id="IPR000531">
    <property type="entry name" value="Beta-barrel_TonB"/>
</dbReference>
<evidence type="ECO:0000256" key="1">
    <source>
        <dbReference type="ARBA" id="ARBA00004571"/>
    </source>
</evidence>
<keyword evidence="7 8" id="KW-0998">Cell outer membrane</keyword>
<keyword evidence="6 8" id="KW-0472">Membrane</keyword>
<gene>
    <name evidence="12" type="ORF">HMPREF1536_00674</name>
</gene>
<dbReference type="Pfam" id="PF00593">
    <property type="entry name" value="TonB_dep_Rec_b-barrel"/>
    <property type="match status" value="1"/>
</dbReference>
<dbReference type="RefSeq" id="WP_225607988.1">
    <property type="nucleotide sequence ID" value="NZ_AUAE01000034.1"/>
</dbReference>
<evidence type="ECO:0000256" key="5">
    <source>
        <dbReference type="ARBA" id="ARBA00023077"/>
    </source>
</evidence>
<evidence type="ECO:0000256" key="2">
    <source>
        <dbReference type="ARBA" id="ARBA00022448"/>
    </source>
</evidence>
<dbReference type="InterPro" id="IPR039426">
    <property type="entry name" value="TonB-dep_rcpt-like"/>
</dbReference>
<dbReference type="FunFam" id="2.40.170.20:FF:000008">
    <property type="entry name" value="TonB-linked outer membrane protein, SusC/RagA family"/>
    <property type="match status" value="1"/>
</dbReference>
<dbReference type="EMBL" id="AQHW01000003">
    <property type="protein sequence ID" value="KKB59693.1"/>
    <property type="molecule type" value="Genomic_DNA"/>
</dbReference>
<reference evidence="12 13" key="1">
    <citation type="submission" date="2013-04" db="EMBL/GenBank/DDBJ databases">
        <title>The Genome Sequence of Parabacteroides gordonii DSM 23371.</title>
        <authorList>
            <consortium name="The Broad Institute Genomics Platform"/>
            <person name="Earl A."/>
            <person name="Ward D."/>
            <person name="Feldgarden M."/>
            <person name="Gevers D."/>
            <person name="Martens E."/>
            <person name="Sakamoto M."/>
            <person name="Benno Y."/>
            <person name="Suzuki N."/>
            <person name="Matsunaga N."/>
            <person name="Koshihara K."/>
            <person name="Seki M."/>
            <person name="Komiya H."/>
            <person name="Walker B."/>
            <person name="Young S."/>
            <person name="Zeng Q."/>
            <person name="Gargeya S."/>
            <person name="Fitzgerald M."/>
            <person name="Haas B."/>
            <person name="Abouelleil A."/>
            <person name="Allen A.W."/>
            <person name="Alvarado L."/>
            <person name="Arachchi H.M."/>
            <person name="Berlin A.M."/>
            <person name="Chapman S.B."/>
            <person name="Gainer-Dewar J."/>
            <person name="Goldberg J."/>
            <person name="Griggs A."/>
            <person name="Gujja S."/>
            <person name="Hansen M."/>
            <person name="Howarth C."/>
            <person name="Imamovic A."/>
            <person name="Ireland A."/>
            <person name="Larimer J."/>
            <person name="McCowan C."/>
            <person name="Murphy C."/>
            <person name="Pearson M."/>
            <person name="Poon T.W."/>
            <person name="Priest M."/>
            <person name="Roberts A."/>
            <person name="Saif S."/>
            <person name="Shea T."/>
            <person name="Sisk P."/>
            <person name="Sykes S."/>
            <person name="Wortman J."/>
            <person name="Nusbaum C."/>
            <person name="Birren B."/>
        </authorList>
    </citation>
    <scope>NUCLEOTIDE SEQUENCE [LARGE SCALE GENOMIC DNA]</scope>
    <source>
        <strain evidence="12 13">MS-1</strain>
    </source>
</reference>
<dbReference type="Gene3D" id="2.40.170.20">
    <property type="entry name" value="TonB-dependent receptor, beta-barrel domain"/>
    <property type="match status" value="1"/>
</dbReference>
<keyword evidence="5 9" id="KW-0798">TonB box</keyword>